<dbReference type="InterPro" id="IPR053952">
    <property type="entry name" value="K_trans_C"/>
</dbReference>
<feature type="transmembrane region" description="Helical" evidence="13">
    <location>
        <begin position="114"/>
        <end position="133"/>
    </location>
</feature>
<comment type="catalytic activity">
    <reaction evidence="13">
        <text>K(+)(in) + H(+)(in) = K(+)(out) + H(+)(out)</text>
        <dbReference type="Rhea" id="RHEA:28490"/>
        <dbReference type="ChEBI" id="CHEBI:15378"/>
        <dbReference type="ChEBI" id="CHEBI:29103"/>
    </reaction>
</comment>
<evidence type="ECO:0000313" key="16">
    <source>
        <dbReference type="EMBL" id="GHH26163.1"/>
    </source>
</evidence>
<dbReference type="PANTHER" id="PTHR30540:SF79">
    <property type="entry name" value="LOW AFFINITY POTASSIUM TRANSPORT SYSTEM PROTEIN KUP"/>
    <property type="match status" value="1"/>
</dbReference>
<comment type="similarity">
    <text evidence="2 13">Belongs to the HAK/KUP transporter (TC 2.A.72) family.</text>
</comment>
<evidence type="ECO:0000256" key="8">
    <source>
        <dbReference type="ARBA" id="ARBA00022847"/>
    </source>
</evidence>
<dbReference type="Proteomes" id="UP000652430">
    <property type="component" value="Unassembled WGS sequence"/>
</dbReference>
<feature type="transmembrane region" description="Helical" evidence="13">
    <location>
        <begin position="54"/>
        <end position="76"/>
    </location>
</feature>
<evidence type="ECO:0000313" key="17">
    <source>
        <dbReference type="Proteomes" id="UP000652430"/>
    </source>
</evidence>
<feature type="transmembrane region" description="Helical" evidence="13">
    <location>
        <begin position="20"/>
        <end position="42"/>
    </location>
</feature>
<keyword evidence="12 13" id="KW-0472">Membrane</keyword>
<keyword evidence="10 13" id="KW-1133">Transmembrane helix</keyword>
<gene>
    <name evidence="16" type="primary">kup3</name>
    <name evidence="13" type="synonym">kup</name>
    <name evidence="16" type="ORF">GCM10008023_40400</name>
</gene>
<feature type="transmembrane region" description="Helical" evidence="13">
    <location>
        <begin position="352"/>
        <end position="372"/>
    </location>
</feature>
<feature type="transmembrane region" description="Helical" evidence="13">
    <location>
        <begin position="408"/>
        <end position="426"/>
    </location>
</feature>
<keyword evidence="5" id="KW-0997">Cell inner membrane</keyword>
<dbReference type="PANTHER" id="PTHR30540">
    <property type="entry name" value="OSMOTIC STRESS POTASSIUM TRANSPORTER"/>
    <property type="match status" value="1"/>
</dbReference>
<keyword evidence="3 13" id="KW-0813">Transport</keyword>
<keyword evidence="7 13" id="KW-0812">Transmembrane</keyword>
<evidence type="ECO:0000256" key="1">
    <source>
        <dbReference type="ARBA" id="ARBA00004141"/>
    </source>
</evidence>
<evidence type="ECO:0000259" key="15">
    <source>
        <dbReference type="Pfam" id="PF22776"/>
    </source>
</evidence>
<dbReference type="InterPro" id="IPR023051">
    <property type="entry name" value="Kup"/>
</dbReference>
<keyword evidence="4 13" id="KW-1003">Cell membrane</keyword>
<evidence type="ECO:0000256" key="11">
    <source>
        <dbReference type="ARBA" id="ARBA00023065"/>
    </source>
</evidence>
<keyword evidence="17" id="KW-1185">Reference proteome</keyword>
<evidence type="ECO:0000256" key="5">
    <source>
        <dbReference type="ARBA" id="ARBA00022519"/>
    </source>
</evidence>
<dbReference type="Pfam" id="PF22776">
    <property type="entry name" value="K_trans_C"/>
    <property type="match status" value="1"/>
</dbReference>
<organism evidence="16 17">
    <name type="scientific">Sphingomonas glacialis</name>
    <dbReference type="NCBI Taxonomy" id="658225"/>
    <lineage>
        <taxon>Bacteria</taxon>
        <taxon>Pseudomonadati</taxon>
        <taxon>Pseudomonadota</taxon>
        <taxon>Alphaproteobacteria</taxon>
        <taxon>Sphingomonadales</taxon>
        <taxon>Sphingomonadaceae</taxon>
        <taxon>Sphingomonas</taxon>
    </lineage>
</organism>
<dbReference type="EMBL" id="BNAQ01000012">
    <property type="protein sequence ID" value="GHH26163.1"/>
    <property type="molecule type" value="Genomic_DNA"/>
</dbReference>
<feature type="domain" description="K+ potassium transporter C-terminal" evidence="15">
    <location>
        <begin position="488"/>
        <end position="637"/>
    </location>
</feature>
<proteinExistence type="inferred from homology"/>
<keyword evidence="9 13" id="KW-0630">Potassium</keyword>
<feature type="transmembrane region" description="Helical" evidence="13">
    <location>
        <begin position="302"/>
        <end position="326"/>
    </location>
</feature>
<dbReference type="InterPro" id="IPR053951">
    <property type="entry name" value="K_trans_N"/>
</dbReference>
<feature type="transmembrane region" description="Helical" evidence="13">
    <location>
        <begin position="183"/>
        <end position="203"/>
    </location>
</feature>
<evidence type="ECO:0000256" key="3">
    <source>
        <dbReference type="ARBA" id="ARBA00022448"/>
    </source>
</evidence>
<feature type="transmembrane region" description="Helical" evidence="13">
    <location>
        <begin position="438"/>
        <end position="455"/>
    </location>
</feature>
<evidence type="ECO:0000256" key="2">
    <source>
        <dbReference type="ARBA" id="ARBA00007019"/>
    </source>
</evidence>
<evidence type="ECO:0000256" key="13">
    <source>
        <dbReference type="HAMAP-Rule" id="MF_01522"/>
    </source>
</evidence>
<dbReference type="Pfam" id="PF02705">
    <property type="entry name" value="K_trans"/>
    <property type="match status" value="1"/>
</dbReference>
<evidence type="ECO:0000256" key="12">
    <source>
        <dbReference type="ARBA" id="ARBA00023136"/>
    </source>
</evidence>
<comment type="subcellular location">
    <subcellularLocation>
        <location evidence="13">Cell membrane</location>
        <topology evidence="13">Multi-pass membrane protein</topology>
    </subcellularLocation>
    <subcellularLocation>
        <location evidence="1">Membrane</location>
        <topology evidence="1">Multi-pass membrane protein</topology>
    </subcellularLocation>
</comment>
<feature type="transmembrane region" description="Helical" evidence="13">
    <location>
        <begin position="378"/>
        <end position="401"/>
    </location>
</feature>
<feature type="transmembrane region" description="Helical" evidence="13">
    <location>
        <begin position="153"/>
        <end position="171"/>
    </location>
</feature>
<reference evidence="17" key="1">
    <citation type="journal article" date="2019" name="Int. J. Syst. Evol. Microbiol.">
        <title>The Global Catalogue of Microorganisms (GCM) 10K type strain sequencing project: providing services to taxonomists for standard genome sequencing and annotation.</title>
        <authorList>
            <consortium name="The Broad Institute Genomics Platform"/>
            <consortium name="The Broad Institute Genome Sequencing Center for Infectious Disease"/>
            <person name="Wu L."/>
            <person name="Ma J."/>
        </authorList>
    </citation>
    <scope>NUCLEOTIDE SEQUENCE [LARGE SCALE GENOMIC DNA]</scope>
    <source>
        <strain evidence="17">CGMCC 1.8957</strain>
    </source>
</reference>
<keyword evidence="11 13" id="KW-0406">Ion transport</keyword>
<evidence type="ECO:0000256" key="4">
    <source>
        <dbReference type="ARBA" id="ARBA00022475"/>
    </source>
</evidence>
<evidence type="ECO:0000256" key="10">
    <source>
        <dbReference type="ARBA" id="ARBA00022989"/>
    </source>
</evidence>
<evidence type="ECO:0000256" key="9">
    <source>
        <dbReference type="ARBA" id="ARBA00022958"/>
    </source>
</evidence>
<comment type="caution">
    <text evidence="16">The sequence shown here is derived from an EMBL/GenBank/DDBJ whole genome shotgun (WGS) entry which is preliminary data.</text>
</comment>
<name>A0ABQ3LWT4_9SPHN</name>
<protein>
    <recommendedName>
        <fullName evidence="13">Probable potassium transport system protein Kup</fullName>
    </recommendedName>
</protein>
<evidence type="ECO:0000256" key="7">
    <source>
        <dbReference type="ARBA" id="ARBA00022692"/>
    </source>
</evidence>
<dbReference type="HAMAP" id="MF_01522">
    <property type="entry name" value="Kup"/>
    <property type="match status" value="1"/>
</dbReference>
<dbReference type="InterPro" id="IPR003855">
    <property type="entry name" value="K+_transporter"/>
</dbReference>
<evidence type="ECO:0000256" key="6">
    <source>
        <dbReference type="ARBA" id="ARBA00022538"/>
    </source>
</evidence>
<keyword evidence="6 13" id="KW-0633">Potassium transport</keyword>
<keyword evidence="8 13" id="KW-0769">Symport</keyword>
<comment type="function">
    <text evidence="13">Transport of potassium into the cell. Likely operates as a K(+):H(+) symporter.</text>
</comment>
<sequence length="637" mass="67300">MAREASPAESSHTPGTQGRIALSLAALGIVYGDIGTSPLYAFKAAVHAALGSHGGNVGVAATGVASLVIWSLILVVSIKYALLIMRADNHGEGGVVAMLALLNTRDAPAGSRRAALLVLGLVGAALLYGDGAITPAISVLSAVEGLKTAAPGLAHFVLPITVVILIGLFAVQSRGTGFIGRIFGPVMLSWFVTIAVLGIGSIVQAPQVLVALSPIPAIGFLFHAPPVESFAVLGAVFLAVTGGEAMYADMGHFGRTPVRLAWFAVALPAIVLNYLGQAALLTLEPGQIDNAFYGLAPGWAQYPMIAFATVATVIASQAIISGVFSLTQQSIQLGFLPRLSVTHTAREESGQVYVALANWLLALATLSAVLTFRSSDALAGAYGIAVSGLMAISTFLAALVAIRWGYSVVLVVMVNGALMLLDLVFFSSNATKLLEGGWFPLVIAGVVAFLMLTWRRGIGFVEQARVGLRESEDRFVAMLEQQEIARVPGVAAFLSASTTGIPLALATHVRHNKSLQKSVLLVSVVTEEIPTMPIERRAEALALAAGFWRVILHFGFMEDLDIPTRLRDARTDIDDADLESISYYIGHETLVADRDIAGMWPWREALFVWMQRNATPTGASFGIASRQLIEIGTEIRI</sequence>
<evidence type="ECO:0000259" key="14">
    <source>
        <dbReference type="Pfam" id="PF02705"/>
    </source>
</evidence>
<accession>A0ABQ3LWT4</accession>
<feature type="domain" description="K+ potassium transporter integral membrane" evidence="14">
    <location>
        <begin position="23"/>
        <end position="467"/>
    </location>
</feature>
<feature type="transmembrane region" description="Helical" evidence="13">
    <location>
        <begin position="260"/>
        <end position="282"/>
    </location>
</feature>